<feature type="non-terminal residue" evidence="1">
    <location>
        <position position="1"/>
    </location>
</feature>
<dbReference type="EMBL" id="CAJNRE010019811">
    <property type="protein sequence ID" value="CAF2210159.1"/>
    <property type="molecule type" value="Genomic_DNA"/>
</dbReference>
<name>A0A816ZTD5_9BILA</name>
<comment type="caution">
    <text evidence="1">The sequence shown here is derived from an EMBL/GenBank/DDBJ whole genome shotgun (WGS) entry which is preliminary data.</text>
</comment>
<proteinExistence type="predicted"/>
<protein>
    <submittedName>
        <fullName evidence="1">Uncharacterized protein</fullName>
    </submittedName>
</protein>
<gene>
    <name evidence="2" type="ORF">GIL414_LOCUS12065</name>
    <name evidence="1" type="ORF">MBJ925_LOCUS35834</name>
</gene>
<dbReference type="AlphaFoldDB" id="A0A816ZTD5"/>
<evidence type="ECO:0000313" key="3">
    <source>
        <dbReference type="Proteomes" id="UP000663824"/>
    </source>
</evidence>
<accession>A0A816ZTD5</accession>
<dbReference type="EMBL" id="CAJOBJ010004630">
    <property type="protein sequence ID" value="CAF4006582.1"/>
    <property type="molecule type" value="Genomic_DNA"/>
</dbReference>
<sequence length="112" mass="12267">TSQVNIEPAFLSQAQVISSDIQTSTQNALGCSLDMNGVLKQGNSLVSVSAYPSQFQNTNGVRYDYGSIANDVTLVIAWDSNHVSHIIPGWRYGCYVDVALFASTLECYYYTI</sequence>
<reference evidence="1" key="1">
    <citation type="submission" date="2021-02" db="EMBL/GenBank/DDBJ databases">
        <authorList>
            <person name="Nowell W R."/>
        </authorList>
    </citation>
    <scope>NUCLEOTIDE SEQUENCE</scope>
</reference>
<organism evidence="1 3">
    <name type="scientific">Rotaria magnacalcarata</name>
    <dbReference type="NCBI Taxonomy" id="392030"/>
    <lineage>
        <taxon>Eukaryota</taxon>
        <taxon>Metazoa</taxon>
        <taxon>Spiralia</taxon>
        <taxon>Gnathifera</taxon>
        <taxon>Rotifera</taxon>
        <taxon>Eurotatoria</taxon>
        <taxon>Bdelloidea</taxon>
        <taxon>Philodinida</taxon>
        <taxon>Philodinidae</taxon>
        <taxon>Rotaria</taxon>
    </lineage>
</organism>
<evidence type="ECO:0000313" key="1">
    <source>
        <dbReference type="EMBL" id="CAF2210159.1"/>
    </source>
</evidence>
<dbReference type="Proteomes" id="UP000681720">
    <property type="component" value="Unassembled WGS sequence"/>
</dbReference>
<dbReference type="Proteomes" id="UP000663824">
    <property type="component" value="Unassembled WGS sequence"/>
</dbReference>
<evidence type="ECO:0000313" key="2">
    <source>
        <dbReference type="EMBL" id="CAF4006582.1"/>
    </source>
</evidence>